<evidence type="ECO:0000259" key="5">
    <source>
        <dbReference type="PROSITE" id="PS50160"/>
    </source>
</evidence>
<evidence type="ECO:0000313" key="7">
    <source>
        <dbReference type="Proteomes" id="UP000366051"/>
    </source>
</evidence>
<evidence type="ECO:0000256" key="1">
    <source>
        <dbReference type="ARBA" id="ARBA00007572"/>
    </source>
</evidence>
<dbReference type="GO" id="GO:0005524">
    <property type="term" value="F:ATP binding"/>
    <property type="evidence" value="ECO:0007669"/>
    <property type="project" value="InterPro"/>
</dbReference>
<keyword evidence="7" id="KW-1185">Reference proteome</keyword>
<dbReference type="OrthoDB" id="9802472at2"/>
<sequence length="301" mass="34851">MTYLLPMEPQVATAPFDHPDYLFQIKWDGIRCLATITEEGMMLRSRNGKDMSKQFPEIVNSPFFSSGRSKTIVDGELVVLDRDGLPSFPLVLKRHRFQKASSIEEGRKVYPVLYMIFDLLQWQNQSFLEHPLEKRLAKLERELVPSNHIVFTKAEEAAGIAFFQSIQKLNLEGMVGKDRNSLYRPGKKARTWKKVKNFRQLSCFVIGFTQSQEGQIASLALGLPLENTWQYIGKVGTGISQKEARLWYVRLHPQQMKESTTEVKKQGYHKVHQPYPIIVQYLEWTQDLRLRHPSLLSTIEP</sequence>
<dbReference type="InterPro" id="IPR016059">
    <property type="entry name" value="DNA_ligase_ATP-dep_CS"/>
</dbReference>
<organism evidence="6 7">
    <name type="scientific">Heliorestis convoluta</name>
    <dbReference type="NCBI Taxonomy" id="356322"/>
    <lineage>
        <taxon>Bacteria</taxon>
        <taxon>Bacillati</taxon>
        <taxon>Bacillota</taxon>
        <taxon>Clostridia</taxon>
        <taxon>Eubacteriales</taxon>
        <taxon>Heliobacteriaceae</taxon>
        <taxon>Heliorestis</taxon>
    </lineage>
</organism>
<dbReference type="RefSeq" id="WP_153724650.1">
    <property type="nucleotide sequence ID" value="NZ_CP045875.1"/>
</dbReference>
<protein>
    <recommendedName>
        <fullName evidence="2">DNA ligase (ATP)</fullName>
        <ecNumber evidence="2">6.5.1.1</ecNumber>
    </recommendedName>
</protein>
<dbReference type="Gene3D" id="3.30.1490.70">
    <property type="match status" value="1"/>
</dbReference>
<dbReference type="GO" id="GO:0006281">
    <property type="term" value="P:DNA repair"/>
    <property type="evidence" value="ECO:0007669"/>
    <property type="project" value="InterPro"/>
</dbReference>
<dbReference type="InterPro" id="IPR012309">
    <property type="entry name" value="DNA_ligase_ATP-dep_C"/>
</dbReference>
<dbReference type="PROSITE" id="PS50160">
    <property type="entry name" value="DNA_LIGASE_A3"/>
    <property type="match status" value="1"/>
</dbReference>
<dbReference type="EMBL" id="CP045875">
    <property type="protein sequence ID" value="QGG47225.1"/>
    <property type="molecule type" value="Genomic_DNA"/>
</dbReference>
<dbReference type="Gene3D" id="3.30.470.30">
    <property type="entry name" value="DNA ligase/mRNA capping enzyme"/>
    <property type="match status" value="1"/>
</dbReference>
<dbReference type="KEGG" id="hcv:FTV88_1073"/>
<dbReference type="Pfam" id="PF04679">
    <property type="entry name" value="DNA_ligase_A_C"/>
    <property type="match status" value="1"/>
</dbReference>
<evidence type="ECO:0000313" key="6">
    <source>
        <dbReference type="EMBL" id="QGG47225.1"/>
    </source>
</evidence>
<dbReference type="PROSITE" id="PS00697">
    <property type="entry name" value="DNA_LIGASE_A1"/>
    <property type="match status" value="1"/>
</dbReference>
<dbReference type="SUPFAM" id="SSF56091">
    <property type="entry name" value="DNA ligase/mRNA capping enzyme, catalytic domain"/>
    <property type="match status" value="1"/>
</dbReference>
<dbReference type="GO" id="GO:0003910">
    <property type="term" value="F:DNA ligase (ATP) activity"/>
    <property type="evidence" value="ECO:0007669"/>
    <property type="project" value="UniProtKB-EC"/>
</dbReference>
<dbReference type="InterPro" id="IPR050191">
    <property type="entry name" value="ATP-dep_DNA_ligase"/>
</dbReference>
<dbReference type="PANTHER" id="PTHR45674:SF4">
    <property type="entry name" value="DNA LIGASE 1"/>
    <property type="match status" value="1"/>
</dbReference>
<evidence type="ECO:0000256" key="4">
    <source>
        <dbReference type="ARBA" id="ARBA00034003"/>
    </source>
</evidence>
<dbReference type="Gene3D" id="2.40.50.140">
    <property type="entry name" value="Nucleic acid-binding proteins"/>
    <property type="match status" value="1"/>
</dbReference>
<name>A0A5Q2N3R7_9FIRM</name>
<gene>
    <name evidence="6" type="ORF">FTV88_1073</name>
</gene>
<dbReference type="InterPro" id="IPR012310">
    <property type="entry name" value="DNA_ligase_ATP-dep_cent"/>
</dbReference>
<dbReference type="PANTHER" id="PTHR45674">
    <property type="entry name" value="DNA LIGASE 1/3 FAMILY MEMBER"/>
    <property type="match status" value="1"/>
</dbReference>
<dbReference type="EC" id="6.5.1.1" evidence="2"/>
<dbReference type="GO" id="GO:0006310">
    <property type="term" value="P:DNA recombination"/>
    <property type="evidence" value="ECO:0007669"/>
    <property type="project" value="InterPro"/>
</dbReference>
<keyword evidence="3" id="KW-0436">Ligase</keyword>
<feature type="domain" description="ATP-dependent DNA ligase family profile" evidence="5">
    <location>
        <begin position="105"/>
        <end position="196"/>
    </location>
</feature>
<comment type="similarity">
    <text evidence="1">Belongs to the ATP-dependent DNA ligase family.</text>
</comment>
<dbReference type="Pfam" id="PF01068">
    <property type="entry name" value="DNA_ligase_A_M"/>
    <property type="match status" value="1"/>
</dbReference>
<dbReference type="AlphaFoldDB" id="A0A5Q2N3R7"/>
<dbReference type="CDD" id="cd07906">
    <property type="entry name" value="Adenylation_DNA_ligase_LigD_LigC"/>
    <property type="match status" value="1"/>
</dbReference>
<dbReference type="SUPFAM" id="SSF50249">
    <property type="entry name" value="Nucleic acid-binding proteins"/>
    <property type="match status" value="1"/>
</dbReference>
<reference evidence="7" key="1">
    <citation type="submission" date="2019-11" db="EMBL/GenBank/DDBJ databases">
        <title>Genome sequence of Heliorestis convoluta strain HH, an alkaliphilic and minimalistic phototrophic bacterium from a soda lake in Egypt.</title>
        <authorList>
            <person name="Dewey E.D."/>
            <person name="Stokes L.M."/>
            <person name="Burchell B.M."/>
            <person name="Shaffer K.N."/>
            <person name="Huntington A.M."/>
            <person name="Baker J.M."/>
            <person name="Nadendla S."/>
            <person name="Giglio M.G."/>
            <person name="Touchman J.W."/>
            <person name="Blankenship R.E."/>
            <person name="Madigan M.T."/>
            <person name="Sattley W.M."/>
        </authorList>
    </citation>
    <scope>NUCLEOTIDE SEQUENCE [LARGE SCALE GENOMIC DNA]</scope>
    <source>
        <strain evidence="7">HH</strain>
    </source>
</reference>
<evidence type="ECO:0000256" key="2">
    <source>
        <dbReference type="ARBA" id="ARBA00012727"/>
    </source>
</evidence>
<dbReference type="Proteomes" id="UP000366051">
    <property type="component" value="Chromosome"/>
</dbReference>
<dbReference type="InterPro" id="IPR012340">
    <property type="entry name" value="NA-bd_OB-fold"/>
</dbReference>
<comment type="catalytic activity">
    <reaction evidence="4">
        <text>ATP + (deoxyribonucleotide)n-3'-hydroxyl + 5'-phospho-(deoxyribonucleotide)m = (deoxyribonucleotide)n+m + AMP + diphosphate.</text>
        <dbReference type="EC" id="6.5.1.1"/>
    </reaction>
</comment>
<evidence type="ECO:0000256" key="3">
    <source>
        <dbReference type="ARBA" id="ARBA00022598"/>
    </source>
</evidence>
<accession>A0A5Q2N3R7</accession>
<proteinExistence type="inferred from homology"/>